<dbReference type="Proteomes" id="UP000310636">
    <property type="component" value="Unassembled WGS sequence"/>
</dbReference>
<comment type="subcellular location">
    <subcellularLocation>
        <location evidence="1">Cell membrane</location>
        <topology evidence="1">Multi-pass membrane protein</topology>
    </subcellularLocation>
</comment>
<dbReference type="SMART" id="SM00382">
    <property type="entry name" value="AAA"/>
    <property type="match status" value="1"/>
</dbReference>
<gene>
    <name evidence="11" type="ORF">E6C55_14830</name>
</gene>
<organism evidence="11 12">
    <name type="scientific">Cohnella fermenti</name>
    <dbReference type="NCBI Taxonomy" id="2565925"/>
    <lineage>
        <taxon>Bacteria</taxon>
        <taxon>Bacillati</taxon>
        <taxon>Bacillota</taxon>
        <taxon>Bacilli</taxon>
        <taxon>Bacillales</taxon>
        <taxon>Paenibacillaceae</taxon>
        <taxon>Cohnella</taxon>
    </lineage>
</organism>
<evidence type="ECO:0000259" key="10">
    <source>
        <dbReference type="PROSITE" id="PS50929"/>
    </source>
</evidence>
<sequence>MDMAYERMTNGGRRRRRSREGRLRVARWMLSFLRPYGGKLAIMIVCGLAAAASEMAVPQAFQYYTDVIYPRKEAGLLVYIAATMLTVLLLLVGASWIVTYVQRYIGERASSDMQFSVFRHLRTLGFSYYERSPSGDAVTLLNHDVQRVQTFYREFLPLAFTSTLIMLVSVCFLIVTSPALSLVLIPPLLLYTLLGPYLNSKRSLLDSEWIRLQGQVGRRAYDFVSATLEFRVRGTSERRLRGMLGELGELQAVHLRHLLFAFLSFAVQLLCVFGGAALMFLYGSRLVQAGGLSVGQFIAFHFYFFLAVAQYMNLLASFAQQKTVLLHASRLFRFARQMPDIREPEHPRALPEVRGELVFRDVRFGYPGGAPILNGIDTVIQPGEKVALVGESGNGKTTLLKLIPRFYDPDEGDVLLDGIPLRELTFEQIRGAIGIVFQETYLFGGTIMDNIRFGKPGASDEEVFAAARAAMAHEFIAQLPDGYFTVVGERGAKLSGGQRQRISIARMFVRDPKIVILDEATSALDNVSERAVQEALGRLLVGRTTVTVAHRLSTIRDYDRILLIHEGRIREEGSYEELMQRRGAFYRLAAGGEQGDREGTEP</sequence>
<evidence type="ECO:0000256" key="7">
    <source>
        <dbReference type="ARBA" id="ARBA00023136"/>
    </source>
</evidence>
<evidence type="ECO:0000256" key="2">
    <source>
        <dbReference type="ARBA" id="ARBA00005417"/>
    </source>
</evidence>
<dbReference type="Pfam" id="PF00005">
    <property type="entry name" value="ABC_tran"/>
    <property type="match status" value="1"/>
</dbReference>
<feature type="transmembrane region" description="Helical" evidence="8">
    <location>
        <begin position="258"/>
        <end position="282"/>
    </location>
</feature>
<dbReference type="InterPro" id="IPR036640">
    <property type="entry name" value="ABC1_TM_sf"/>
</dbReference>
<dbReference type="GO" id="GO:0140359">
    <property type="term" value="F:ABC-type transporter activity"/>
    <property type="evidence" value="ECO:0007669"/>
    <property type="project" value="InterPro"/>
</dbReference>
<feature type="transmembrane region" description="Helical" evidence="8">
    <location>
        <begin position="76"/>
        <end position="101"/>
    </location>
</feature>
<dbReference type="Gene3D" id="3.40.50.300">
    <property type="entry name" value="P-loop containing nucleotide triphosphate hydrolases"/>
    <property type="match status" value="1"/>
</dbReference>
<keyword evidence="4" id="KW-0547">Nucleotide-binding</keyword>
<evidence type="ECO:0000256" key="5">
    <source>
        <dbReference type="ARBA" id="ARBA00022840"/>
    </source>
</evidence>
<dbReference type="EMBL" id="SSOB01000017">
    <property type="protein sequence ID" value="THF77978.1"/>
    <property type="molecule type" value="Genomic_DNA"/>
</dbReference>
<dbReference type="PANTHER" id="PTHR24221:SF654">
    <property type="entry name" value="ATP-BINDING CASSETTE SUB-FAMILY B MEMBER 6"/>
    <property type="match status" value="1"/>
</dbReference>
<dbReference type="AlphaFoldDB" id="A0A4S4BSJ3"/>
<comment type="caution">
    <text evidence="11">The sequence shown here is derived from an EMBL/GenBank/DDBJ whole genome shotgun (WGS) entry which is preliminary data.</text>
</comment>
<evidence type="ECO:0000256" key="6">
    <source>
        <dbReference type="ARBA" id="ARBA00022989"/>
    </source>
</evidence>
<dbReference type="SUPFAM" id="SSF90123">
    <property type="entry name" value="ABC transporter transmembrane region"/>
    <property type="match status" value="1"/>
</dbReference>
<dbReference type="CDD" id="cd07346">
    <property type="entry name" value="ABC_6TM_exporters"/>
    <property type="match status" value="1"/>
</dbReference>
<evidence type="ECO:0000313" key="11">
    <source>
        <dbReference type="EMBL" id="THF77978.1"/>
    </source>
</evidence>
<dbReference type="InterPro" id="IPR027417">
    <property type="entry name" value="P-loop_NTPase"/>
</dbReference>
<accession>A0A4S4BSJ3</accession>
<reference evidence="11 12" key="1">
    <citation type="submission" date="2019-04" db="EMBL/GenBank/DDBJ databases">
        <title>Cohnella sp. nov. isolated from preserved vegetables.</title>
        <authorList>
            <person name="Lin S.-Y."/>
            <person name="Hung M.-H."/>
            <person name="Young C.-C."/>
        </authorList>
    </citation>
    <scope>NUCLEOTIDE SEQUENCE [LARGE SCALE GENOMIC DNA]</scope>
    <source>
        <strain evidence="11 12">CC-MHH1044</strain>
    </source>
</reference>
<dbReference type="PROSITE" id="PS00211">
    <property type="entry name" value="ABC_TRANSPORTER_1"/>
    <property type="match status" value="1"/>
</dbReference>
<proteinExistence type="inferred from homology"/>
<evidence type="ECO:0000256" key="3">
    <source>
        <dbReference type="ARBA" id="ARBA00022692"/>
    </source>
</evidence>
<evidence type="ECO:0000256" key="1">
    <source>
        <dbReference type="ARBA" id="ARBA00004651"/>
    </source>
</evidence>
<dbReference type="PROSITE" id="PS50929">
    <property type="entry name" value="ABC_TM1F"/>
    <property type="match status" value="1"/>
</dbReference>
<dbReference type="SUPFAM" id="SSF52540">
    <property type="entry name" value="P-loop containing nucleoside triphosphate hydrolases"/>
    <property type="match status" value="1"/>
</dbReference>
<dbReference type="InterPro" id="IPR017871">
    <property type="entry name" value="ABC_transporter-like_CS"/>
</dbReference>
<keyword evidence="3 8" id="KW-0812">Transmembrane</keyword>
<dbReference type="InterPro" id="IPR003593">
    <property type="entry name" value="AAA+_ATPase"/>
</dbReference>
<evidence type="ECO:0000313" key="12">
    <source>
        <dbReference type="Proteomes" id="UP000310636"/>
    </source>
</evidence>
<feature type="domain" description="ABC transmembrane type-1" evidence="10">
    <location>
        <begin position="41"/>
        <end position="323"/>
    </location>
</feature>
<keyword evidence="12" id="KW-1185">Reference proteome</keyword>
<keyword evidence="5 11" id="KW-0067">ATP-binding</keyword>
<dbReference type="FunFam" id="3.40.50.300:FF:000218">
    <property type="entry name" value="Multidrug ABC transporter ATP-binding protein"/>
    <property type="match status" value="1"/>
</dbReference>
<dbReference type="GO" id="GO:0005524">
    <property type="term" value="F:ATP binding"/>
    <property type="evidence" value="ECO:0007669"/>
    <property type="project" value="UniProtKB-KW"/>
</dbReference>
<dbReference type="OrthoDB" id="9762778at2"/>
<evidence type="ECO:0000256" key="4">
    <source>
        <dbReference type="ARBA" id="ARBA00022741"/>
    </source>
</evidence>
<dbReference type="GO" id="GO:0016887">
    <property type="term" value="F:ATP hydrolysis activity"/>
    <property type="evidence" value="ECO:0007669"/>
    <property type="project" value="InterPro"/>
</dbReference>
<feature type="transmembrane region" description="Helical" evidence="8">
    <location>
        <begin position="294"/>
        <end position="316"/>
    </location>
</feature>
<dbReference type="InterPro" id="IPR011527">
    <property type="entry name" value="ABC1_TM_dom"/>
</dbReference>
<evidence type="ECO:0000259" key="9">
    <source>
        <dbReference type="PROSITE" id="PS50893"/>
    </source>
</evidence>
<keyword evidence="7 8" id="KW-0472">Membrane</keyword>
<name>A0A4S4BSJ3_9BACL</name>
<dbReference type="GO" id="GO:0005886">
    <property type="term" value="C:plasma membrane"/>
    <property type="evidence" value="ECO:0007669"/>
    <property type="project" value="UniProtKB-SubCell"/>
</dbReference>
<dbReference type="InterPro" id="IPR003439">
    <property type="entry name" value="ABC_transporter-like_ATP-bd"/>
</dbReference>
<keyword evidence="6 8" id="KW-1133">Transmembrane helix</keyword>
<dbReference type="GO" id="GO:0034040">
    <property type="term" value="F:ATPase-coupled lipid transmembrane transporter activity"/>
    <property type="evidence" value="ECO:0007669"/>
    <property type="project" value="TreeGrafter"/>
</dbReference>
<feature type="transmembrane region" description="Helical" evidence="8">
    <location>
        <begin position="155"/>
        <end position="175"/>
    </location>
</feature>
<dbReference type="PROSITE" id="PS50893">
    <property type="entry name" value="ABC_TRANSPORTER_2"/>
    <property type="match status" value="1"/>
</dbReference>
<dbReference type="Pfam" id="PF00664">
    <property type="entry name" value="ABC_membrane"/>
    <property type="match status" value="1"/>
</dbReference>
<dbReference type="Gene3D" id="1.20.1560.10">
    <property type="entry name" value="ABC transporter type 1, transmembrane domain"/>
    <property type="match status" value="1"/>
</dbReference>
<evidence type="ECO:0000256" key="8">
    <source>
        <dbReference type="SAM" id="Phobius"/>
    </source>
</evidence>
<dbReference type="InterPro" id="IPR039421">
    <property type="entry name" value="Type_1_exporter"/>
</dbReference>
<protein>
    <submittedName>
        <fullName evidence="11">ABC transporter ATP-binding protein</fullName>
    </submittedName>
</protein>
<feature type="domain" description="ABC transporter" evidence="9">
    <location>
        <begin position="357"/>
        <end position="591"/>
    </location>
</feature>
<comment type="similarity">
    <text evidence="2">Belongs to the ABC transporter superfamily.</text>
</comment>
<dbReference type="PANTHER" id="PTHR24221">
    <property type="entry name" value="ATP-BINDING CASSETTE SUB-FAMILY B"/>
    <property type="match status" value="1"/>
</dbReference>